<dbReference type="NCBIfam" id="TIGR00831">
    <property type="entry name" value="a_cpa1"/>
    <property type="match status" value="1"/>
</dbReference>
<keyword evidence="3 10" id="KW-1003">Cell membrane</keyword>
<evidence type="ECO:0000256" key="6">
    <source>
        <dbReference type="ARBA" id="ARBA00023053"/>
    </source>
</evidence>
<dbReference type="RefSeq" id="WP_210090532.1">
    <property type="nucleotide sequence ID" value="NZ_JAGGKG010000020.1"/>
</dbReference>
<dbReference type="PANTHER" id="PTHR10110">
    <property type="entry name" value="SODIUM/HYDROGEN EXCHANGER"/>
    <property type="match status" value="1"/>
</dbReference>
<evidence type="ECO:0000256" key="3">
    <source>
        <dbReference type="ARBA" id="ARBA00022475"/>
    </source>
</evidence>
<feature type="transmembrane region" description="Helical" evidence="10">
    <location>
        <begin position="183"/>
        <end position="204"/>
    </location>
</feature>
<comment type="caution">
    <text evidence="10">Lacks conserved residue(s) required for the propagation of feature annotation.</text>
</comment>
<dbReference type="EMBL" id="JAGGKG010000020">
    <property type="protein sequence ID" value="MBP1906943.1"/>
    <property type="molecule type" value="Genomic_DNA"/>
</dbReference>
<evidence type="ECO:0000256" key="11">
    <source>
        <dbReference type="SAM" id="Coils"/>
    </source>
</evidence>
<reference evidence="13 14" key="1">
    <citation type="submission" date="2021-03" db="EMBL/GenBank/DDBJ databases">
        <title>Genomic Encyclopedia of Type Strains, Phase IV (KMG-IV): sequencing the most valuable type-strain genomes for metagenomic binning, comparative biology and taxonomic classification.</title>
        <authorList>
            <person name="Goeker M."/>
        </authorList>
    </citation>
    <scope>NUCLEOTIDE SEQUENCE [LARGE SCALE GENOMIC DNA]</scope>
    <source>
        <strain evidence="13 14">DSM 14349</strain>
    </source>
</reference>
<accession>A0ABS4FX91</accession>
<feature type="transmembrane region" description="Helical" evidence="10">
    <location>
        <begin position="156"/>
        <end position="177"/>
    </location>
</feature>
<keyword evidence="8 10" id="KW-0472">Membrane</keyword>
<feature type="transmembrane region" description="Helical" evidence="10">
    <location>
        <begin position="276"/>
        <end position="293"/>
    </location>
</feature>
<protein>
    <submittedName>
        <fullName evidence="13">CPA1 family monovalent cation:H+ antiporter</fullName>
    </submittedName>
</protein>
<evidence type="ECO:0000256" key="10">
    <source>
        <dbReference type="RuleBase" id="RU366002"/>
    </source>
</evidence>
<sequence>MEMFEIVLIMLILIGLSNVLNRFIPFIPVPLFQIVLGTGVALLPTGIHMELNTELFLLMFIAPLLYNDGKRTPREELWNLRSPILLLALGLVFVTVFAGGYLIHWLIPTMPMPAAFALAAILSPTDAVAVSALAGRISLPKGILRLLEGESLVNDASGLVAFKFAVAAMVTGTFSIGEATWSFIYIAVGGFVCGVVVSFLIVWLRVFLRRLGMEDVTIHMLLQLLTPFVIYLFAEELGFSGILAVVAGGIVHAIERDRTESLQAELQVVSKNTWSVIIYILNGLVFVIMGLQIPDATATIWQNPDYSNLQVLGFIGIISLSLILIRFIWVYLFWEGSWLLGSGEQMGKPKLMSSVLISLSGVRGAVTLAAALSIPYVISGGAPFPERDLIIFISAGVILFSLVIASVMLPLLSQNPSEHAAEEAKCEDEAKAALLKAGIVAIREQTTPENSFAANLVVAQYEERLRKLENNEEEIPDAKRHKQEIKLRMIGLEAERAAIQKMIDNEELTGELAQRIEQTMNQMEMIISSRFKMLIMVSWIRLRRLLFKQFYKKQAELHECDLQRLRQVRVVSSQAAIKAIKGQMNVTNRVAGLNIIQHYKDLIARLEQQDMTRSAQDEWFSEHKNELQIAAIQAERNEIQHMFQRGEITRAYAAKLRQYINYIEAGILYSDLEEE</sequence>
<evidence type="ECO:0000256" key="9">
    <source>
        <dbReference type="ARBA" id="ARBA00023201"/>
    </source>
</evidence>
<feature type="transmembrane region" description="Helical" evidence="10">
    <location>
        <begin position="239"/>
        <end position="255"/>
    </location>
</feature>
<feature type="transmembrane region" description="Helical" evidence="10">
    <location>
        <begin position="390"/>
        <end position="412"/>
    </location>
</feature>
<evidence type="ECO:0000256" key="1">
    <source>
        <dbReference type="ARBA" id="ARBA00004651"/>
    </source>
</evidence>
<keyword evidence="7 10" id="KW-0406">Ion transport</keyword>
<dbReference type="PANTHER" id="PTHR10110:SF86">
    <property type="entry name" value="SODIUM_HYDROGEN EXCHANGER 7"/>
    <property type="match status" value="1"/>
</dbReference>
<organism evidence="13 14">
    <name type="scientific">Paenibacillus turicensis</name>
    <dbReference type="NCBI Taxonomy" id="160487"/>
    <lineage>
        <taxon>Bacteria</taxon>
        <taxon>Bacillati</taxon>
        <taxon>Bacillota</taxon>
        <taxon>Bacilli</taxon>
        <taxon>Bacillales</taxon>
        <taxon>Paenibacillaceae</taxon>
        <taxon>Paenibacillus</taxon>
    </lineage>
</organism>
<evidence type="ECO:0000256" key="4">
    <source>
        <dbReference type="ARBA" id="ARBA00022692"/>
    </source>
</evidence>
<feature type="transmembrane region" description="Helical" evidence="10">
    <location>
        <begin position="86"/>
        <end position="107"/>
    </location>
</feature>
<feature type="transmembrane region" description="Helical" evidence="10">
    <location>
        <begin position="113"/>
        <end position="135"/>
    </location>
</feature>
<comment type="subcellular location">
    <subcellularLocation>
        <location evidence="1 10">Cell membrane</location>
        <topology evidence="1 10">Multi-pass membrane protein</topology>
    </subcellularLocation>
</comment>
<evidence type="ECO:0000256" key="5">
    <source>
        <dbReference type="ARBA" id="ARBA00022989"/>
    </source>
</evidence>
<keyword evidence="4 10" id="KW-0812">Transmembrane</keyword>
<feature type="domain" description="Cation/H+ exchanger transmembrane" evidence="12">
    <location>
        <begin position="10"/>
        <end position="412"/>
    </location>
</feature>
<feature type="transmembrane region" description="Helical" evidence="10">
    <location>
        <begin position="355"/>
        <end position="378"/>
    </location>
</feature>
<feature type="coiled-coil region" evidence="11">
    <location>
        <begin position="458"/>
        <end position="488"/>
    </location>
</feature>
<proteinExistence type="inferred from homology"/>
<keyword evidence="14" id="KW-1185">Reference proteome</keyword>
<dbReference type="InterPro" id="IPR004705">
    <property type="entry name" value="Cation/H_exchanger_CPA1_bac"/>
</dbReference>
<evidence type="ECO:0000313" key="13">
    <source>
        <dbReference type="EMBL" id="MBP1906943.1"/>
    </source>
</evidence>
<keyword evidence="11" id="KW-0175">Coiled coil</keyword>
<evidence type="ECO:0000256" key="7">
    <source>
        <dbReference type="ARBA" id="ARBA00023065"/>
    </source>
</evidence>
<comment type="caution">
    <text evidence="13">The sequence shown here is derived from an EMBL/GenBank/DDBJ whole genome shotgun (WGS) entry which is preliminary data.</text>
</comment>
<dbReference type="Gene3D" id="6.10.140.1330">
    <property type="match status" value="1"/>
</dbReference>
<evidence type="ECO:0000313" key="14">
    <source>
        <dbReference type="Proteomes" id="UP001519272"/>
    </source>
</evidence>
<comment type="similarity">
    <text evidence="10">Belongs to the monovalent cation:proton antiporter 1 (CPA1) transporter (TC 2.A.36) family.</text>
</comment>
<feature type="transmembrane region" description="Helical" evidence="10">
    <location>
        <begin position="45"/>
        <end position="66"/>
    </location>
</feature>
<evidence type="ECO:0000256" key="8">
    <source>
        <dbReference type="ARBA" id="ARBA00023136"/>
    </source>
</evidence>
<evidence type="ECO:0000256" key="2">
    <source>
        <dbReference type="ARBA" id="ARBA00022448"/>
    </source>
</evidence>
<keyword evidence="6 10" id="KW-0915">Sodium</keyword>
<keyword evidence="9 10" id="KW-0739">Sodium transport</keyword>
<evidence type="ECO:0000259" key="12">
    <source>
        <dbReference type="Pfam" id="PF00999"/>
    </source>
</evidence>
<keyword evidence="2 10" id="KW-0813">Transport</keyword>
<dbReference type="InterPro" id="IPR006153">
    <property type="entry name" value="Cation/H_exchanger_TM"/>
</dbReference>
<dbReference type="Proteomes" id="UP001519272">
    <property type="component" value="Unassembled WGS sequence"/>
</dbReference>
<dbReference type="Pfam" id="PF00999">
    <property type="entry name" value="Na_H_Exchanger"/>
    <property type="match status" value="1"/>
</dbReference>
<feature type="transmembrane region" description="Helical" evidence="10">
    <location>
        <begin position="313"/>
        <end position="334"/>
    </location>
</feature>
<name>A0ABS4FX91_9BACL</name>
<dbReference type="InterPro" id="IPR018422">
    <property type="entry name" value="Cation/H_exchanger_CPA1"/>
</dbReference>
<comment type="function">
    <text evidence="10">Na(+)/H(+) antiporter that extrudes sodium in exchange for external protons.</text>
</comment>
<keyword evidence="10" id="KW-0050">Antiport</keyword>
<gene>
    <name evidence="13" type="ORF">J2Z32_003608</name>
</gene>
<keyword evidence="5 10" id="KW-1133">Transmembrane helix</keyword>